<evidence type="ECO:0000313" key="2">
    <source>
        <dbReference type="EMBL" id="HGL17019.1"/>
    </source>
</evidence>
<dbReference type="AlphaFoldDB" id="A0A7V3ZWQ8"/>
<accession>A0A7V3ZWQ8</accession>
<sequence length="259" mass="30180">MIRKLRFYLATAIVYFKVSYNYKVHFIGMILQNVLTFVVLFLYFKWTGEIKDMSTADLVTYYLLMLAFFSHIIPTVDVSFFDKLRSGGLDGIITLPVSLNGYFVSLHIELLVFKFLVSSVIFLLIAPLIPLKWPSLNNFVMFIIASSISLVLYFVFRIFFTQFAYYIERADALSFWSYYLSLFLSGGLLPLRLFPETLRKLLYFTPFPYLIDYPIGIWIGKYHFDKTYLIISLIYVLVMGSLTIELSKRGMRKYAAYGG</sequence>
<evidence type="ECO:0000256" key="1">
    <source>
        <dbReference type="SAM" id="Phobius"/>
    </source>
</evidence>
<keyword evidence="1" id="KW-1133">Transmembrane helix</keyword>
<comment type="caution">
    <text evidence="2">The sequence shown here is derived from an EMBL/GenBank/DDBJ whole genome shotgun (WGS) entry which is preliminary data.</text>
</comment>
<evidence type="ECO:0008006" key="3">
    <source>
        <dbReference type="Google" id="ProtNLM"/>
    </source>
</evidence>
<feature type="transmembrane region" description="Helical" evidence="1">
    <location>
        <begin position="176"/>
        <end position="194"/>
    </location>
</feature>
<reference evidence="2" key="1">
    <citation type="journal article" date="2020" name="mSystems">
        <title>Genome- and Community-Level Interaction Insights into Carbon Utilization and Element Cycling Functions of Hydrothermarchaeota in Hydrothermal Sediment.</title>
        <authorList>
            <person name="Zhou Z."/>
            <person name="Liu Y."/>
            <person name="Xu W."/>
            <person name="Pan J."/>
            <person name="Luo Z.H."/>
            <person name="Li M."/>
        </authorList>
    </citation>
    <scope>NUCLEOTIDE SEQUENCE [LARGE SCALE GENOMIC DNA]</scope>
    <source>
        <strain evidence="2">SpSt-69</strain>
    </source>
</reference>
<dbReference type="PANTHER" id="PTHR36832">
    <property type="entry name" value="SLR1174 PROTEIN-RELATED"/>
    <property type="match status" value="1"/>
</dbReference>
<feature type="transmembrane region" description="Helical" evidence="1">
    <location>
        <begin position="138"/>
        <end position="156"/>
    </location>
</feature>
<feature type="transmembrane region" description="Helical" evidence="1">
    <location>
        <begin position="24"/>
        <end position="46"/>
    </location>
</feature>
<keyword evidence="1" id="KW-0472">Membrane</keyword>
<dbReference type="EMBL" id="DTDJ01000014">
    <property type="protein sequence ID" value="HGL17019.1"/>
    <property type="molecule type" value="Genomic_DNA"/>
</dbReference>
<organism evidence="2">
    <name type="scientific">candidate division WOR-3 bacterium</name>
    <dbReference type="NCBI Taxonomy" id="2052148"/>
    <lineage>
        <taxon>Bacteria</taxon>
        <taxon>Bacteria division WOR-3</taxon>
    </lineage>
</organism>
<dbReference type="PANTHER" id="PTHR36832:SF1">
    <property type="entry name" value="SLR1174 PROTEIN"/>
    <property type="match status" value="1"/>
</dbReference>
<proteinExistence type="predicted"/>
<feature type="transmembrane region" description="Helical" evidence="1">
    <location>
        <begin position="58"/>
        <end position="81"/>
    </location>
</feature>
<feature type="transmembrane region" description="Helical" evidence="1">
    <location>
        <begin position="226"/>
        <end position="244"/>
    </location>
</feature>
<feature type="transmembrane region" description="Helical" evidence="1">
    <location>
        <begin position="101"/>
        <end position="126"/>
    </location>
</feature>
<gene>
    <name evidence="2" type="ORF">ENU66_01575</name>
</gene>
<keyword evidence="1" id="KW-0812">Transmembrane</keyword>
<protein>
    <recommendedName>
        <fullName evidence="3">ABC transporter permease</fullName>
    </recommendedName>
</protein>
<name>A0A7V3ZWQ8_UNCW3</name>